<protein>
    <recommendedName>
        <fullName evidence="2">dihydrofolate reductase</fullName>
        <ecNumber evidence="2">1.5.1.3</ecNumber>
    </recommendedName>
</protein>
<dbReference type="InterPro" id="IPR012259">
    <property type="entry name" value="DHFR"/>
</dbReference>
<keyword evidence="3" id="KW-0554">One-carbon metabolism</keyword>
<sequence>MVIQYNLIGVVSENMGIAKDGELPFNLPKEYEFYMRITKETKDKTRKNIVIMGRKSWDCLSDNDRPMPGRINFVLTSKKDLDLSANPDTYVFNTWEQIEAKLEDPEFKKTYEEVWVVGGNKIYDESQKSKHFYRTYISRVRKFFECDTFFPEMVKNVKRVNDPRVPQGVQKENGLEWEVEVWENTN</sequence>
<evidence type="ECO:0000256" key="6">
    <source>
        <dbReference type="ARBA" id="ARBA00048873"/>
    </source>
</evidence>
<keyword evidence="9" id="KW-1185">Reference proteome</keyword>
<dbReference type="EMBL" id="JABFTP020000042">
    <property type="protein sequence ID" value="KAL3271372.1"/>
    <property type="molecule type" value="Genomic_DNA"/>
</dbReference>
<evidence type="ECO:0000256" key="4">
    <source>
        <dbReference type="ARBA" id="ARBA00022857"/>
    </source>
</evidence>
<evidence type="ECO:0000313" key="8">
    <source>
        <dbReference type="EMBL" id="KAL3271372.1"/>
    </source>
</evidence>
<dbReference type="AlphaFoldDB" id="A0ABD2MYT0"/>
<name>A0ABD2MYT0_9CUCU</name>
<feature type="domain" description="DHFR" evidence="7">
    <location>
        <begin position="4"/>
        <end position="184"/>
    </location>
</feature>
<dbReference type="GO" id="GO:0006730">
    <property type="term" value="P:one-carbon metabolic process"/>
    <property type="evidence" value="ECO:0007669"/>
    <property type="project" value="UniProtKB-KW"/>
</dbReference>
<accession>A0ABD2MYT0</accession>
<dbReference type="InterPro" id="IPR001796">
    <property type="entry name" value="DHFR_dom"/>
</dbReference>
<dbReference type="PRINTS" id="PR00070">
    <property type="entry name" value="DHFR"/>
</dbReference>
<keyword evidence="4" id="KW-0521">NADP</keyword>
<dbReference type="GO" id="GO:0004146">
    <property type="term" value="F:dihydrofolate reductase activity"/>
    <property type="evidence" value="ECO:0007669"/>
    <property type="project" value="UniProtKB-EC"/>
</dbReference>
<evidence type="ECO:0000256" key="1">
    <source>
        <dbReference type="ARBA" id="ARBA00004903"/>
    </source>
</evidence>
<comment type="catalytic activity">
    <reaction evidence="6">
        <text>(6S)-5,6,7,8-tetrahydrofolate + NADP(+) = 7,8-dihydrofolate + NADPH + H(+)</text>
        <dbReference type="Rhea" id="RHEA:15009"/>
        <dbReference type="ChEBI" id="CHEBI:15378"/>
        <dbReference type="ChEBI" id="CHEBI:57451"/>
        <dbReference type="ChEBI" id="CHEBI:57453"/>
        <dbReference type="ChEBI" id="CHEBI:57783"/>
        <dbReference type="ChEBI" id="CHEBI:58349"/>
        <dbReference type="EC" id="1.5.1.3"/>
    </reaction>
</comment>
<dbReference type="InterPro" id="IPR024072">
    <property type="entry name" value="DHFR-like_dom_sf"/>
</dbReference>
<dbReference type="Proteomes" id="UP001516400">
    <property type="component" value="Unassembled WGS sequence"/>
</dbReference>
<evidence type="ECO:0000256" key="2">
    <source>
        <dbReference type="ARBA" id="ARBA00012856"/>
    </source>
</evidence>
<proteinExistence type="predicted"/>
<dbReference type="PROSITE" id="PS51330">
    <property type="entry name" value="DHFR_2"/>
    <property type="match status" value="1"/>
</dbReference>
<evidence type="ECO:0000256" key="3">
    <source>
        <dbReference type="ARBA" id="ARBA00022563"/>
    </source>
</evidence>
<dbReference type="Gene3D" id="3.40.430.10">
    <property type="entry name" value="Dihydrofolate Reductase, subunit A"/>
    <property type="match status" value="1"/>
</dbReference>
<comment type="pathway">
    <text evidence="1">Cofactor biosynthesis; tetrahydrofolate biosynthesis; 5,6,7,8-tetrahydrofolate from 7,8-dihydrofolate: step 1/1.</text>
</comment>
<evidence type="ECO:0000256" key="5">
    <source>
        <dbReference type="ARBA" id="ARBA00023002"/>
    </source>
</evidence>
<organism evidence="8 9">
    <name type="scientific">Cryptolaemus montrouzieri</name>
    <dbReference type="NCBI Taxonomy" id="559131"/>
    <lineage>
        <taxon>Eukaryota</taxon>
        <taxon>Metazoa</taxon>
        <taxon>Ecdysozoa</taxon>
        <taxon>Arthropoda</taxon>
        <taxon>Hexapoda</taxon>
        <taxon>Insecta</taxon>
        <taxon>Pterygota</taxon>
        <taxon>Neoptera</taxon>
        <taxon>Endopterygota</taxon>
        <taxon>Coleoptera</taxon>
        <taxon>Polyphaga</taxon>
        <taxon>Cucujiformia</taxon>
        <taxon>Coccinelloidea</taxon>
        <taxon>Coccinellidae</taxon>
        <taxon>Scymninae</taxon>
        <taxon>Scymnini</taxon>
        <taxon>Cryptolaemus</taxon>
    </lineage>
</organism>
<evidence type="ECO:0000313" key="9">
    <source>
        <dbReference type="Proteomes" id="UP001516400"/>
    </source>
</evidence>
<dbReference type="Pfam" id="PF00186">
    <property type="entry name" value="DHFR_1"/>
    <property type="match status" value="1"/>
</dbReference>
<reference evidence="8 9" key="1">
    <citation type="journal article" date="2021" name="BMC Biol.">
        <title>Horizontally acquired antibacterial genes associated with adaptive radiation of ladybird beetles.</title>
        <authorList>
            <person name="Li H.S."/>
            <person name="Tang X.F."/>
            <person name="Huang Y.H."/>
            <person name="Xu Z.Y."/>
            <person name="Chen M.L."/>
            <person name="Du X.Y."/>
            <person name="Qiu B.Y."/>
            <person name="Chen P.T."/>
            <person name="Zhang W."/>
            <person name="Slipinski A."/>
            <person name="Escalona H.E."/>
            <person name="Waterhouse R.M."/>
            <person name="Zwick A."/>
            <person name="Pang H."/>
        </authorList>
    </citation>
    <scope>NUCLEOTIDE SEQUENCE [LARGE SCALE GENOMIC DNA]</scope>
    <source>
        <strain evidence="8">SYSU2018</strain>
    </source>
</reference>
<keyword evidence="5" id="KW-0560">Oxidoreductase</keyword>
<dbReference type="PANTHER" id="PTHR48069:SF3">
    <property type="entry name" value="DIHYDROFOLATE REDUCTASE"/>
    <property type="match status" value="1"/>
</dbReference>
<evidence type="ECO:0000259" key="7">
    <source>
        <dbReference type="PROSITE" id="PS51330"/>
    </source>
</evidence>
<comment type="caution">
    <text evidence="8">The sequence shown here is derived from an EMBL/GenBank/DDBJ whole genome shotgun (WGS) entry which is preliminary data.</text>
</comment>
<gene>
    <name evidence="8" type="ORF">HHI36_021856</name>
</gene>
<dbReference type="SUPFAM" id="SSF53597">
    <property type="entry name" value="Dihydrofolate reductase-like"/>
    <property type="match status" value="1"/>
</dbReference>
<dbReference type="PANTHER" id="PTHR48069">
    <property type="entry name" value="DIHYDROFOLATE REDUCTASE"/>
    <property type="match status" value="1"/>
</dbReference>
<dbReference type="EC" id="1.5.1.3" evidence="2"/>
<dbReference type="CDD" id="cd00209">
    <property type="entry name" value="DHFR"/>
    <property type="match status" value="1"/>
</dbReference>